<dbReference type="InterPro" id="IPR003593">
    <property type="entry name" value="AAA+_ATPase"/>
</dbReference>
<dbReference type="AlphaFoldDB" id="A0AA43U6D4"/>
<proteinExistence type="inferred from homology"/>
<feature type="non-terminal residue" evidence="14">
    <location>
        <position position="900"/>
    </location>
</feature>
<name>A0AA43U6D4_9ACTN</name>
<evidence type="ECO:0000256" key="6">
    <source>
        <dbReference type="ARBA" id="ARBA00022723"/>
    </source>
</evidence>
<evidence type="ECO:0000259" key="13">
    <source>
        <dbReference type="SMART" id="SM00382"/>
    </source>
</evidence>
<dbReference type="InterPro" id="IPR050238">
    <property type="entry name" value="DNA_Rep/Repair_Clamp_Loader"/>
</dbReference>
<dbReference type="InterPro" id="IPR012763">
    <property type="entry name" value="DNA_pol_III_sug/sutau_N"/>
</dbReference>
<dbReference type="Pfam" id="PF22608">
    <property type="entry name" value="DNAX_ATPase_lid"/>
    <property type="match status" value="1"/>
</dbReference>
<evidence type="ECO:0000256" key="4">
    <source>
        <dbReference type="ARBA" id="ARBA00022695"/>
    </source>
</evidence>
<organism evidence="14 15">
    <name type="scientific">Phoenicibacter congonensis</name>
    <dbReference type="NCBI Taxonomy" id="1944646"/>
    <lineage>
        <taxon>Bacteria</taxon>
        <taxon>Bacillati</taxon>
        <taxon>Actinomycetota</taxon>
        <taxon>Coriobacteriia</taxon>
        <taxon>Eggerthellales</taxon>
        <taxon>Eggerthellaceae</taxon>
        <taxon>Phoenicibacter</taxon>
    </lineage>
</organism>
<gene>
    <name evidence="14" type="primary">dnaX</name>
    <name evidence="14" type="ORF">Q3982_06025</name>
</gene>
<dbReference type="EC" id="2.7.7.7" evidence="2"/>
<dbReference type="InterPro" id="IPR008921">
    <property type="entry name" value="DNA_pol3_clamp-load_cplx_C"/>
</dbReference>
<evidence type="ECO:0000256" key="12">
    <source>
        <dbReference type="SAM" id="MobiDB-lite"/>
    </source>
</evidence>
<dbReference type="GO" id="GO:0009360">
    <property type="term" value="C:DNA polymerase III complex"/>
    <property type="evidence" value="ECO:0007669"/>
    <property type="project" value="InterPro"/>
</dbReference>
<keyword evidence="10" id="KW-0239">DNA-directed DNA polymerase</keyword>
<evidence type="ECO:0000256" key="3">
    <source>
        <dbReference type="ARBA" id="ARBA00022679"/>
    </source>
</evidence>
<dbReference type="FunFam" id="3.40.50.300:FF:000014">
    <property type="entry name" value="DNA polymerase III subunit gamma/tau"/>
    <property type="match status" value="1"/>
</dbReference>
<dbReference type="SUPFAM" id="SSF52540">
    <property type="entry name" value="P-loop containing nucleoside triphosphate hydrolases"/>
    <property type="match status" value="1"/>
</dbReference>
<keyword evidence="15" id="KW-1185">Reference proteome</keyword>
<dbReference type="PRINTS" id="PR00300">
    <property type="entry name" value="CLPPROTEASEA"/>
</dbReference>
<keyword evidence="6" id="KW-0479">Metal-binding</keyword>
<dbReference type="GO" id="GO:0005524">
    <property type="term" value="F:ATP binding"/>
    <property type="evidence" value="ECO:0007669"/>
    <property type="project" value="UniProtKB-KW"/>
</dbReference>
<accession>A0AA43U6D4</accession>
<evidence type="ECO:0000313" key="15">
    <source>
        <dbReference type="Proteomes" id="UP001168575"/>
    </source>
</evidence>
<dbReference type="GO" id="GO:0046872">
    <property type="term" value="F:metal ion binding"/>
    <property type="evidence" value="ECO:0007669"/>
    <property type="project" value="UniProtKB-KW"/>
</dbReference>
<dbReference type="Proteomes" id="UP001168575">
    <property type="component" value="Unassembled WGS sequence"/>
</dbReference>
<dbReference type="InterPro" id="IPR045085">
    <property type="entry name" value="HLD_clamp_pol_III_gamma_tau"/>
</dbReference>
<evidence type="ECO:0000256" key="1">
    <source>
        <dbReference type="ARBA" id="ARBA00006360"/>
    </source>
</evidence>
<evidence type="ECO:0000313" key="14">
    <source>
        <dbReference type="EMBL" id="MDO4842218.1"/>
    </source>
</evidence>
<evidence type="ECO:0000256" key="8">
    <source>
        <dbReference type="ARBA" id="ARBA00022833"/>
    </source>
</evidence>
<dbReference type="SMART" id="SM00382">
    <property type="entry name" value="AAA"/>
    <property type="match status" value="1"/>
</dbReference>
<keyword evidence="4 14" id="KW-0548">Nucleotidyltransferase</keyword>
<keyword evidence="8" id="KW-0862">Zinc</keyword>
<comment type="catalytic activity">
    <reaction evidence="11">
        <text>DNA(n) + a 2'-deoxyribonucleoside 5'-triphosphate = DNA(n+1) + diphosphate</text>
        <dbReference type="Rhea" id="RHEA:22508"/>
        <dbReference type="Rhea" id="RHEA-COMP:17339"/>
        <dbReference type="Rhea" id="RHEA-COMP:17340"/>
        <dbReference type="ChEBI" id="CHEBI:33019"/>
        <dbReference type="ChEBI" id="CHEBI:61560"/>
        <dbReference type="ChEBI" id="CHEBI:173112"/>
        <dbReference type="EC" id="2.7.7.7"/>
    </reaction>
</comment>
<dbReference type="Gene3D" id="1.20.272.10">
    <property type="match status" value="1"/>
</dbReference>
<dbReference type="SUPFAM" id="SSF48019">
    <property type="entry name" value="post-AAA+ oligomerization domain-like"/>
    <property type="match status" value="1"/>
</dbReference>
<dbReference type="GO" id="GO:0003887">
    <property type="term" value="F:DNA-directed DNA polymerase activity"/>
    <property type="evidence" value="ECO:0007669"/>
    <property type="project" value="UniProtKB-KW"/>
</dbReference>
<keyword evidence="9" id="KW-0067">ATP-binding</keyword>
<dbReference type="PANTHER" id="PTHR11669:SF0">
    <property type="entry name" value="PROTEIN STICHEL-LIKE 2"/>
    <property type="match status" value="1"/>
</dbReference>
<comment type="similarity">
    <text evidence="1">Belongs to the DnaX/STICHEL family.</text>
</comment>
<feature type="domain" description="AAA+ ATPase" evidence="13">
    <location>
        <begin position="36"/>
        <end position="179"/>
    </location>
</feature>
<evidence type="ECO:0000256" key="7">
    <source>
        <dbReference type="ARBA" id="ARBA00022741"/>
    </source>
</evidence>
<feature type="region of interest" description="Disordered" evidence="12">
    <location>
        <begin position="460"/>
        <end position="484"/>
    </location>
</feature>
<dbReference type="InterPro" id="IPR027417">
    <property type="entry name" value="P-loop_NTPase"/>
</dbReference>
<keyword evidence="5" id="KW-0235">DNA replication</keyword>
<dbReference type="CDD" id="cd18137">
    <property type="entry name" value="HLD_clamp_pol_III_gamma_tau"/>
    <property type="match status" value="1"/>
</dbReference>
<reference evidence="14" key="1">
    <citation type="submission" date="2023-07" db="EMBL/GenBank/DDBJ databases">
        <title>Between Cages and Wild: Unraveling the Impact of Captivity on Animal Microbiomes and Antimicrobial Resistance.</title>
        <authorList>
            <person name="Schmartz G.P."/>
            <person name="Rehner J."/>
            <person name="Schuff M.J."/>
            <person name="Becker S.L."/>
            <person name="Kravczyk M."/>
            <person name="Gurevich A."/>
            <person name="Francke R."/>
            <person name="Mueller R."/>
            <person name="Keller V."/>
            <person name="Keller A."/>
        </authorList>
    </citation>
    <scope>NUCLEOTIDE SEQUENCE</scope>
    <source>
        <strain evidence="14">S12M_St_49</strain>
    </source>
</reference>
<dbReference type="PANTHER" id="PTHR11669">
    <property type="entry name" value="REPLICATION FACTOR C / DNA POLYMERASE III GAMMA-TAU SUBUNIT"/>
    <property type="match status" value="1"/>
</dbReference>
<evidence type="ECO:0000256" key="10">
    <source>
        <dbReference type="ARBA" id="ARBA00022932"/>
    </source>
</evidence>
<feature type="compositionally biased region" description="Polar residues" evidence="12">
    <location>
        <begin position="844"/>
        <end position="854"/>
    </location>
</feature>
<keyword evidence="3 14" id="KW-0808">Transferase</keyword>
<dbReference type="NCBIfam" id="TIGR02397">
    <property type="entry name" value="dnaX_nterm"/>
    <property type="match status" value="1"/>
</dbReference>
<dbReference type="InterPro" id="IPR022754">
    <property type="entry name" value="DNA_pol_III_gamma-3"/>
</dbReference>
<dbReference type="Pfam" id="PF13177">
    <property type="entry name" value="DNA_pol3_delta2"/>
    <property type="match status" value="1"/>
</dbReference>
<dbReference type="InterPro" id="IPR001270">
    <property type="entry name" value="ClpA/B"/>
</dbReference>
<evidence type="ECO:0000256" key="2">
    <source>
        <dbReference type="ARBA" id="ARBA00012417"/>
    </source>
</evidence>
<evidence type="ECO:0000256" key="5">
    <source>
        <dbReference type="ARBA" id="ARBA00022705"/>
    </source>
</evidence>
<evidence type="ECO:0000256" key="11">
    <source>
        <dbReference type="ARBA" id="ARBA00049244"/>
    </source>
</evidence>
<dbReference type="Gene3D" id="1.10.8.60">
    <property type="match status" value="1"/>
</dbReference>
<dbReference type="CDD" id="cd00009">
    <property type="entry name" value="AAA"/>
    <property type="match status" value="1"/>
</dbReference>
<feature type="region of interest" description="Disordered" evidence="12">
    <location>
        <begin position="844"/>
        <end position="873"/>
    </location>
</feature>
<dbReference type="Pfam" id="PF12169">
    <property type="entry name" value="DNA_pol3_gamma3"/>
    <property type="match status" value="1"/>
</dbReference>
<dbReference type="Gene3D" id="3.40.50.300">
    <property type="entry name" value="P-loop containing nucleotide triphosphate hydrolases"/>
    <property type="match status" value="1"/>
</dbReference>
<dbReference type="GO" id="GO:0003677">
    <property type="term" value="F:DNA binding"/>
    <property type="evidence" value="ECO:0007669"/>
    <property type="project" value="InterPro"/>
</dbReference>
<comment type="caution">
    <text evidence="14">The sequence shown here is derived from an EMBL/GenBank/DDBJ whole genome shotgun (WGS) entry which is preliminary data.</text>
</comment>
<sequence length="900" mass="94049">MSESLYRKYRPLVFDDVVGQEHIIKTLKNSIDGNKVSHAYLFCGPRGTGKTTTARILAKALLCEHGPTSSPDGTCDECMQISESTHPDVSELDAASRTGVDNVRDEIISRVGYAPIRGNYKVYIIDEVHMLSKQAFNALLKTLEEPPSHVVFVLCTTDPQMVPETIRSRCQRFDFRPINSDELTGRLGAVCEMEGVAFEGEALDLIARRSNGGLRDALTALEQTIAFGNGKATLEVAQDMFGKTDSNDLKQLVEAIAKSNIQACLEFINQQVDSGTDLSQLVDDFSVRMRDVYVMKLSNCDVALSSAPEEAPQIKAETQLFSEERLLYIMSVLHDIVKDLRTASNQRLALELGCFKLIDLNMTLSLESLAARVKALEERPVVASAEGAASQAAAAPATAVSGANQAAGSQGVAANNAAQSGMFGAAMQASSAGAGFESSTTGNTQQAFADASAEIPAVPTQDMFGKDSPAATHNVGAAGEVPFDESKPVAGATAMGANTPLAAAGTPVAASANEAPVATVAPTSTVNKAADEVPFEGSKPLTAGADAASATSAELNAAPASITPATTVVQATSETYSATTVSSPADASAEDDNQTVVTKVEATKTSVVAAQIAAGTPSSRSFKEIWMAATDEIEKSNPRIATVLRDTHGNFRPPTKTVILRLEAGRKFAFASLDKPAVKNTIIEALEIAGLPGASVVVEMMPEGEKSPEETAALADLQKGDDEFCAAEQNEAASGANVPVHNGDDEFCATDQNAAASGANVPVQKGDDECDSSASLAGSGNLDAANELEQHLLHNGDDEFCAAEPNAAAIGANAPVQKGDDELVAATSTSLQKGDDEFCATEQNQAASGVNTPVQKGDDEFRGGAYFDSDGGDDDSYYEPYHFSAADAVLKGDEQNAAAS</sequence>
<dbReference type="FunFam" id="1.10.8.60:FF:000013">
    <property type="entry name" value="DNA polymerase III subunit gamma/tau"/>
    <property type="match status" value="1"/>
</dbReference>
<keyword evidence="7" id="KW-0547">Nucleotide-binding</keyword>
<dbReference type="GO" id="GO:0006261">
    <property type="term" value="P:DNA-templated DNA replication"/>
    <property type="evidence" value="ECO:0007669"/>
    <property type="project" value="TreeGrafter"/>
</dbReference>
<evidence type="ECO:0000256" key="9">
    <source>
        <dbReference type="ARBA" id="ARBA00022840"/>
    </source>
</evidence>
<protein>
    <recommendedName>
        <fullName evidence="2">DNA-directed DNA polymerase</fullName>
        <ecNumber evidence="2">2.7.7.7</ecNumber>
    </recommendedName>
</protein>
<dbReference type="NCBIfam" id="NF004046">
    <property type="entry name" value="PRK05563.1"/>
    <property type="match status" value="1"/>
</dbReference>
<dbReference type="EMBL" id="JAUMVS010000117">
    <property type="protein sequence ID" value="MDO4842218.1"/>
    <property type="molecule type" value="Genomic_DNA"/>
</dbReference>